<dbReference type="Pfam" id="PF03372">
    <property type="entry name" value="Exo_endo_phos"/>
    <property type="match status" value="1"/>
</dbReference>
<feature type="compositionally biased region" description="Basic and acidic residues" evidence="1">
    <location>
        <begin position="475"/>
        <end position="484"/>
    </location>
</feature>
<dbReference type="InterPro" id="IPR005135">
    <property type="entry name" value="Endo/exonuclease/phosphatase"/>
</dbReference>
<reference evidence="3" key="1">
    <citation type="submission" date="2021-02" db="EMBL/GenBank/DDBJ databases">
        <authorList>
            <person name="Dougan E. K."/>
            <person name="Rhodes N."/>
            <person name="Thang M."/>
            <person name="Chan C."/>
        </authorList>
    </citation>
    <scope>NUCLEOTIDE SEQUENCE</scope>
</reference>
<dbReference type="GO" id="GO:0070390">
    <property type="term" value="C:transcription export complex 2"/>
    <property type="evidence" value="ECO:0007669"/>
    <property type="project" value="TreeGrafter"/>
</dbReference>
<feature type="region of interest" description="Disordered" evidence="1">
    <location>
        <begin position="446"/>
        <end position="502"/>
    </location>
</feature>
<organism evidence="3 4">
    <name type="scientific">Symbiodinium pilosum</name>
    <name type="common">Dinoflagellate</name>
    <dbReference type="NCBI Taxonomy" id="2952"/>
    <lineage>
        <taxon>Eukaryota</taxon>
        <taxon>Sar</taxon>
        <taxon>Alveolata</taxon>
        <taxon>Dinophyceae</taxon>
        <taxon>Suessiales</taxon>
        <taxon>Symbiodiniaceae</taxon>
        <taxon>Symbiodinium</taxon>
    </lineage>
</organism>
<dbReference type="OrthoDB" id="444702at2759"/>
<dbReference type="GO" id="GO:0000973">
    <property type="term" value="P:post-transcriptional tethering of RNA polymerase II gene DNA at nuclear periphery"/>
    <property type="evidence" value="ECO:0007669"/>
    <property type="project" value="TreeGrafter"/>
</dbReference>
<feature type="region of interest" description="Disordered" evidence="1">
    <location>
        <begin position="405"/>
        <end position="434"/>
    </location>
</feature>
<dbReference type="InterPro" id="IPR000477">
    <property type="entry name" value="RT_dom"/>
</dbReference>
<proteinExistence type="predicted"/>
<feature type="domain" description="Reverse transcriptase" evidence="2">
    <location>
        <begin position="1098"/>
        <end position="1364"/>
    </location>
</feature>
<accession>A0A812R6N5</accession>
<dbReference type="InterPro" id="IPR036691">
    <property type="entry name" value="Endo/exonu/phosph_ase_sf"/>
</dbReference>
<comment type="caution">
    <text evidence="3">The sequence shown here is derived from an EMBL/GenBank/DDBJ whole genome shotgun (WGS) entry which is preliminary data.</text>
</comment>
<dbReference type="GO" id="GO:0003690">
    <property type="term" value="F:double-stranded DNA binding"/>
    <property type="evidence" value="ECO:0007669"/>
    <property type="project" value="InterPro"/>
</dbReference>
<feature type="compositionally biased region" description="Polar residues" evidence="1">
    <location>
        <begin position="53"/>
        <end position="62"/>
    </location>
</feature>
<dbReference type="Proteomes" id="UP000649617">
    <property type="component" value="Unassembled WGS sequence"/>
</dbReference>
<feature type="region of interest" description="Disordered" evidence="1">
    <location>
        <begin position="42"/>
        <end position="62"/>
    </location>
</feature>
<feature type="compositionally biased region" description="Low complexity" evidence="1">
    <location>
        <begin position="415"/>
        <end position="428"/>
    </location>
</feature>
<dbReference type="GO" id="GO:0003723">
    <property type="term" value="F:RNA binding"/>
    <property type="evidence" value="ECO:0007669"/>
    <property type="project" value="InterPro"/>
</dbReference>
<evidence type="ECO:0000313" key="4">
    <source>
        <dbReference type="Proteomes" id="UP000649617"/>
    </source>
</evidence>
<evidence type="ECO:0000313" key="3">
    <source>
        <dbReference type="EMBL" id="CAE7422578.1"/>
    </source>
</evidence>
<dbReference type="GO" id="GO:0003824">
    <property type="term" value="F:catalytic activity"/>
    <property type="evidence" value="ECO:0007669"/>
    <property type="project" value="InterPro"/>
</dbReference>
<name>A0A812R6N5_SYMPI</name>
<feature type="compositionally biased region" description="Polar residues" evidence="1">
    <location>
        <begin position="462"/>
        <end position="471"/>
    </location>
</feature>
<dbReference type="PROSITE" id="PS50878">
    <property type="entry name" value="RT_POL"/>
    <property type="match status" value="1"/>
</dbReference>
<dbReference type="Gene3D" id="3.60.10.10">
    <property type="entry name" value="Endonuclease/exonuclease/phosphatase"/>
    <property type="match status" value="1"/>
</dbReference>
<dbReference type="SUPFAM" id="SSF56219">
    <property type="entry name" value="DNase I-like"/>
    <property type="match status" value="1"/>
</dbReference>
<dbReference type="PANTHER" id="PTHR12732:SF8">
    <property type="entry name" value="NUCLEAR MRNA EXPORT PROTEIN THP1"/>
    <property type="match status" value="1"/>
</dbReference>
<keyword evidence="4" id="KW-1185">Reference proteome</keyword>
<dbReference type="InterPro" id="IPR045114">
    <property type="entry name" value="Csn12-like"/>
</dbReference>
<dbReference type="EMBL" id="CAJNIZ010019180">
    <property type="protein sequence ID" value="CAE7422578.1"/>
    <property type="molecule type" value="Genomic_DNA"/>
</dbReference>
<gene>
    <name evidence="3" type="primary">pol</name>
    <name evidence="3" type="ORF">SPIL2461_LOCUS10378</name>
</gene>
<sequence>MVHIPEVNEVGEMSQCASCARHVSCFAYVWFTSQLIKNKTQHAISGNGRGSQKGKTSRYSQPPLTVQEREELFLEDVRNSIPEAGKQRMLPVLQQSEWDATIKPHGDLDGTGGISIVPKEMVPIVMRNVGYTLAPTAMLTTQPPSGLGLRGYPSMQVQCTINVLEDEGTRKAVLVNRHLIQIGFGPEVHQTALGDQVSVPIPINGSTISKLLERHVDPAAYEAMTVRMDNSATVMIHESAVEAILKASGKDGIYYKLHASSSYVGELHLLWLPTQTTLDEAVHLADSEPDSFGVVVKNAKVDPRFAIRFFKELALQHCAKRNNLEDTTAYSRWRLSGLPLHTGAAGALALLPTRGWDVVEILFFNAEKCDYLASKAGDCNPMYYQLPGGHKKQLQLKALNALAKKPVADHNRQQRAASKAAASTTRSTRPLEAQRRREWLAQHVPKMPIIPGPPPDAVLQQPAPTTPTNAGGRTDTQEKREREAAPGNSRCQCGPAKVGPQRHSWHLASKLRNRKMRALHGNTAADAQTCSWKANHKLMNHTVLAIGGINVGGFSDSPKWEAIKEMPHNVLVLTETHIQTHLVKSYPYNFPNYFTFWSPGEEQKYYNGIGLLVRRSKCWAATQLTWKPEDACHRFWQDSRLLAAQLWLGQGGTTILLYGVYGPSGARWERAKRQYFNAMMQAIAEDIAARGDMPSFVIGDFNMVINDSHLLQQLLRNGGWFDCRRLGSEDMRRANTCHVQGGSQIDHIFASRSAYDQAFGYKVRKHVEFKSHSMVEIALQVPLAAQTRTTLRNVCKIPPRAPPVHEHHLVYNTQLGRGFWQALAQNDLDKAYQLWCEETERILISVANKQGHHVLPGAVKRGNVVFHEQRRFPRTVQESASTLLTRSIWKALCRAREVAKATPGFRRDKTWEATSKLLKHIPRSDADELRPLLGQPASIEAANAVVDALNKLLEKQHRQDRFARLNAWKKRMRNNDNECYGWLRSKARQEPVRVTVTAAGATADTQARLNAIKSVWERIYMRHQHGEPKLVNFMQKYGATLNRKVLDLPPLHEDDMMTTILEAKPTSAGMDGIMPVELRHLAQWCPTHIRALTALLRKVEDTGKWPSVATCGAVAFVAKDPAQVDPQAGDFRPITILASVYRAWASCRQKQLAQKWVPHWQDPGTYGLPGGCAADVLAYETCAQVIQAANEGQVAAGLSYDLRKCFDTGPINLSLDIFRQRGADSGVLRALTGFYDAHHKYFKIDGFYAKKFTAANGILQGCPLSMLLLVSMVMTWLEAVRDRVPTATPKSFANDLSVVDQSQSLQQVKHNLRLLHDTTCEFTQATGAQINNDKSFVFGSKSVQGSVPDLPNYKHTFRLVGGSVKLSAGQSWTPLERERGERWVQTVRQVRRLPVGWFAKVKILRSTVPKLTFGQGTHTLPVARDYMRHLRAEMVRSLFNMNDYSLSPQTVFTLLAPPALEPAFALQLAAFRLVQRVCNTPRSRRILVQQLASTRQQPPSDGPLARILQLKALPSFKPLVEDFLHNRLEGDKWQHDLRESWREQTWKTLARERAQHFAGAEKGVNRKATLAYLQDLTAAADALQIQQDSGQHELVPPSEDPRAKLKVLRLLLTAGLMTPERDHRHRRRKGIIRCACGGPAPTIEHISWYCKCYHRERREALQVVPNFRGLPVCFRLCTLVTSNMKLSDDKVRAVQRSLVAVWQAHIAAFGDGVQELAEIIAETPSGQPAGQQQPDAGSTVSMTLTRQPADRRGHALKLIPSGGVYCQKCGKQTKNVKHQRLKILNKKCAFPDLPVEEWLQEPGALRSASRLQQAERDLHERLSNGHRLVWNRKVGKQADREDYGKLWCSVCGKEWPWKDRRDYQICSLPGKALVDETQVVGSELLRAYFKLGQVSQCSFLLSTVTNSMQKDGFNPTDLPKAICVTFYFFWGKYLVFDHNLQGADEKLTWAFNNCPEKCGAAAASTIETTAPAMPAAQPLPAAGLVQAARILASHVDPSTDASALGVEDLLRFLHITKEQLKQLIEADAETADEVMRLGVFTWRPGSSGDGPLTVAMGVGPGDPGSIVVKARPERLHSRLLRHVGCQEQAMEVEHMSNELPRWQDVNTELLLEYAEDFRDMAVKRCAKLQQLSQRLSANLVAGRGGG</sequence>
<protein>
    <submittedName>
        <fullName evidence="3">Pol protein</fullName>
    </submittedName>
</protein>
<evidence type="ECO:0000259" key="2">
    <source>
        <dbReference type="PROSITE" id="PS50878"/>
    </source>
</evidence>
<dbReference type="GO" id="GO:0006368">
    <property type="term" value="P:transcription elongation by RNA polymerase II"/>
    <property type="evidence" value="ECO:0007669"/>
    <property type="project" value="TreeGrafter"/>
</dbReference>
<dbReference type="PANTHER" id="PTHR12732">
    <property type="entry name" value="UNCHARACTERIZED PROTEASOME COMPONENT REGION PCI-CONTAINING"/>
    <property type="match status" value="1"/>
</dbReference>
<dbReference type="Pfam" id="PF00078">
    <property type="entry name" value="RVT_1"/>
    <property type="match status" value="1"/>
</dbReference>
<evidence type="ECO:0000256" key="1">
    <source>
        <dbReference type="SAM" id="MobiDB-lite"/>
    </source>
</evidence>
<dbReference type="GO" id="GO:0016973">
    <property type="term" value="P:poly(A)+ mRNA export from nucleus"/>
    <property type="evidence" value="ECO:0007669"/>
    <property type="project" value="TreeGrafter"/>
</dbReference>